<comment type="subcellular location">
    <subcellularLocation>
        <location evidence="1">Cell envelope</location>
    </subcellularLocation>
</comment>
<proteinExistence type="predicted"/>
<evidence type="ECO:0000313" key="7">
    <source>
        <dbReference type="Proteomes" id="UP001172083"/>
    </source>
</evidence>
<dbReference type="PROSITE" id="PS51257">
    <property type="entry name" value="PROKAR_LIPOPROTEIN"/>
    <property type="match status" value="1"/>
</dbReference>
<name>A0ABT8LJ18_9BACT</name>
<gene>
    <name evidence="6" type="ORF">QQ020_32980</name>
</gene>
<dbReference type="Pfam" id="PF14289">
    <property type="entry name" value="DUF4369"/>
    <property type="match status" value="1"/>
</dbReference>
<evidence type="ECO:0000313" key="6">
    <source>
        <dbReference type="EMBL" id="MDN5216932.1"/>
    </source>
</evidence>
<dbReference type="InterPro" id="IPR036249">
    <property type="entry name" value="Thioredoxin-like_sf"/>
</dbReference>
<dbReference type="InterPro" id="IPR013766">
    <property type="entry name" value="Thioredoxin_domain"/>
</dbReference>
<organism evidence="6 7">
    <name type="scientific">Agaribacillus aureus</name>
    <dbReference type="NCBI Taxonomy" id="3051825"/>
    <lineage>
        <taxon>Bacteria</taxon>
        <taxon>Pseudomonadati</taxon>
        <taxon>Bacteroidota</taxon>
        <taxon>Cytophagia</taxon>
        <taxon>Cytophagales</taxon>
        <taxon>Splendidivirgaceae</taxon>
        <taxon>Agaribacillus</taxon>
    </lineage>
</organism>
<reference evidence="6" key="1">
    <citation type="submission" date="2023-06" db="EMBL/GenBank/DDBJ databases">
        <title>Genomic of Agaribacillus aureum.</title>
        <authorList>
            <person name="Wang G."/>
        </authorList>
    </citation>
    <scope>NUCLEOTIDE SEQUENCE</scope>
    <source>
        <strain evidence="6">BMA12</strain>
    </source>
</reference>
<feature type="domain" description="Thioredoxin" evidence="5">
    <location>
        <begin position="219"/>
        <end position="361"/>
    </location>
</feature>
<sequence>MKYLGLIIFTLLISTSCQKNDTTDGYLINGVARNIPDSTAILMYLDTNTILDSTIIVNETFQFKGKVERPTRVMLRIKSTRDRRMFWLENHKIDITGEKGNLINGEIVGSITQKEAELLLDRKDSIFKEMNRIEAMVTDKNRDSLFVIYNQMIDKEVEINKNFIEDYPDSYESITILTNSKEKLGPAETGRLLSLMNKELQSTDEGKSITHFIELNKSPQVGEKYVDFEQTNIEGQPIRFSEIKGKYTLLEFWSSYCGPCRAENPELVKEYERYKDKGFVIFGVSLDAKKENWIKAIEKDGLTWENVSDLKGGDNEAAMIYGVGDLPDNFLIDENGIIIARYIRGDNLKKKLKALFEEEVSL</sequence>
<evidence type="ECO:0000256" key="3">
    <source>
        <dbReference type="ARBA" id="ARBA00023157"/>
    </source>
</evidence>
<evidence type="ECO:0000259" key="5">
    <source>
        <dbReference type="PROSITE" id="PS51352"/>
    </source>
</evidence>
<dbReference type="InterPro" id="IPR050553">
    <property type="entry name" value="Thioredoxin_ResA/DsbE_sf"/>
</dbReference>
<dbReference type="Proteomes" id="UP001172083">
    <property type="component" value="Unassembled WGS sequence"/>
</dbReference>
<dbReference type="SUPFAM" id="SSF52833">
    <property type="entry name" value="Thioredoxin-like"/>
    <property type="match status" value="1"/>
</dbReference>
<dbReference type="InterPro" id="IPR017937">
    <property type="entry name" value="Thioredoxin_CS"/>
</dbReference>
<evidence type="ECO:0000256" key="1">
    <source>
        <dbReference type="ARBA" id="ARBA00004196"/>
    </source>
</evidence>
<accession>A0ABT8LJ18</accession>
<dbReference type="PANTHER" id="PTHR42852">
    <property type="entry name" value="THIOL:DISULFIDE INTERCHANGE PROTEIN DSBE"/>
    <property type="match status" value="1"/>
</dbReference>
<dbReference type="PANTHER" id="PTHR42852:SF6">
    <property type="entry name" value="THIOL:DISULFIDE INTERCHANGE PROTEIN DSBE"/>
    <property type="match status" value="1"/>
</dbReference>
<keyword evidence="2" id="KW-0201">Cytochrome c-type biogenesis</keyword>
<evidence type="ECO:0000256" key="4">
    <source>
        <dbReference type="ARBA" id="ARBA00023284"/>
    </source>
</evidence>
<keyword evidence="4" id="KW-0676">Redox-active center</keyword>
<dbReference type="PROSITE" id="PS00194">
    <property type="entry name" value="THIOREDOXIN_1"/>
    <property type="match status" value="1"/>
</dbReference>
<dbReference type="PROSITE" id="PS51352">
    <property type="entry name" value="THIOREDOXIN_2"/>
    <property type="match status" value="1"/>
</dbReference>
<dbReference type="RefSeq" id="WP_346762270.1">
    <property type="nucleotide sequence ID" value="NZ_JAUJEB010000012.1"/>
</dbReference>
<protein>
    <submittedName>
        <fullName evidence="6">TlpA disulfide reductase family protein</fullName>
    </submittedName>
</protein>
<dbReference type="CDD" id="cd02966">
    <property type="entry name" value="TlpA_like_family"/>
    <property type="match status" value="1"/>
</dbReference>
<dbReference type="Gene3D" id="3.40.30.10">
    <property type="entry name" value="Glutaredoxin"/>
    <property type="match status" value="1"/>
</dbReference>
<dbReference type="EMBL" id="JAUJEB010000012">
    <property type="protein sequence ID" value="MDN5216932.1"/>
    <property type="molecule type" value="Genomic_DNA"/>
</dbReference>
<dbReference type="Pfam" id="PF00578">
    <property type="entry name" value="AhpC-TSA"/>
    <property type="match status" value="1"/>
</dbReference>
<keyword evidence="3" id="KW-1015">Disulfide bond</keyword>
<dbReference type="InterPro" id="IPR025380">
    <property type="entry name" value="DUF4369"/>
</dbReference>
<dbReference type="InterPro" id="IPR000866">
    <property type="entry name" value="AhpC/TSA"/>
</dbReference>
<keyword evidence="7" id="KW-1185">Reference proteome</keyword>
<comment type="caution">
    <text evidence="6">The sequence shown here is derived from an EMBL/GenBank/DDBJ whole genome shotgun (WGS) entry which is preliminary data.</text>
</comment>
<evidence type="ECO:0000256" key="2">
    <source>
        <dbReference type="ARBA" id="ARBA00022748"/>
    </source>
</evidence>